<dbReference type="Proteomes" id="UP000236447">
    <property type="component" value="Chromosome"/>
</dbReference>
<gene>
    <name evidence="1" type="ORF">PhaeoP88_00497</name>
</gene>
<reference evidence="1 2" key="1">
    <citation type="journal article" date="2017" name="Front. Microbiol.">
        <title>Phaeobacter piscinae sp. nov., a species of the Roseobacter group and potential aquaculture probiont.</title>
        <authorList>
            <person name="Sonnenschein E.C."/>
            <person name="Phippen C.B.W."/>
            <person name="Nielsen K.F."/>
            <person name="Mateiu R.V."/>
            <person name="Melchiorsen J."/>
            <person name="Gram L."/>
            <person name="Overmann J."/>
            <person name="Freese H.M."/>
        </authorList>
    </citation>
    <scope>NUCLEOTIDE SEQUENCE [LARGE SCALE GENOMIC DNA]</scope>
    <source>
        <strain evidence="1 2">P88</strain>
    </source>
</reference>
<protein>
    <submittedName>
        <fullName evidence="1">Uncharacterized protein</fullName>
    </submittedName>
</protein>
<evidence type="ECO:0000313" key="2">
    <source>
        <dbReference type="Proteomes" id="UP000236447"/>
    </source>
</evidence>
<sequence length="76" mass="8194">MGLPPAIRFLSIRNAQLSASFDACEDLNSAVDVITRQCDQAKIICCEGLFELVGDVEVVIGQSKTGDEPLLNLSVR</sequence>
<accession>A0A2I7KIR0</accession>
<evidence type="ECO:0000313" key="1">
    <source>
        <dbReference type="EMBL" id="AUQ97895.1"/>
    </source>
</evidence>
<dbReference type="EMBL" id="CP010725">
    <property type="protein sequence ID" value="AUQ97895.1"/>
    <property type="molecule type" value="Genomic_DNA"/>
</dbReference>
<proteinExistence type="predicted"/>
<dbReference type="AlphaFoldDB" id="A0A2I7KIR0"/>
<name>A0A2I7KIR0_9RHOB</name>
<organism evidence="1 2">
    <name type="scientific">Phaeobacter inhibens</name>
    <dbReference type="NCBI Taxonomy" id="221822"/>
    <lineage>
        <taxon>Bacteria</taxon>
        <taxon>Pseudomonadati</taxon>
        <taxon>Pseudomonadota</taxon>
        <taxon>Alphaproteobacteria</taxon>
        <taxon>Rhodobacterales</taxon>
        <taxon>Roseobacteraceae</taxon>
        <taxon>Phaeobacter</taxon>
    </lineage>
</organism>
<reference evidence="1 2" key="2">
    <citation type="journal article" date="2017" name="Genome Biol. Evol.">
        <title>Trajectories and Drivers of Genome Evolution in Surface-Associated Marine Phaeobacter.</title>
        <authorList>
            <person name="Freese H.M."/>
            <person name="Sikorski J."/>
            <person name="Bunk B."/>
            <person name="Scheuner C."/>
            <person name="Meier-Kolthoff J.P."/>
            <person name="Sproer C."/>
            <person name="Gram L."/>
            <person name="Overmann J."/>
        </authorList>
    </citation>
    <scope>NUCLEOTIDE SEQUENCE [LARGE SCALE GENOMIC DNA]</scope>
    <source>
        <strain evidence="1 2">P88</strain>
    </source>
</reference>